<dbReference type="Pfam" id="PF02625">
    <property type="entry name" value="XdhC_CoxI"/>
    <property type="match status" value="1"/>
</dbReference>
<accession>A0A9D2BAY0</accession>
<reference evidence="3" key="1">
    <citation type="journal article" date="2021" name="PeerJ">
        <title>Extensive microbial diversity within the chicken gut microbiome revealed by metagenomics and culture.</title>
        <authorList>
            <person name="Gilroy R."/>
            <person name="Ravi A."/>
            <person name="Getino M."/>
            <person name="Pursley I."/>
            <person name="Horton D.L."/>
            <person name="Alikhan N.F."/>
            <person name="Baker D."/>
            <person name="Gharbi K."/>
            <person name="Hall N."/>
            <person name="Watson M."/>
            <person name="Adriaenssens E.M."/>
            <person name="Foster-Nyarko E."/>
            <person name="Jarju S."/>
            <person name="Secka A."/>
            <person name="Antonio M."/>
            <person name="Oren A."/>
            <person name="Chaudhuri R.R."/>
            <person name="La Ragione R."/>
            <person name="Hildebrand F."/>
            <person name="Pallen M.J."/>
        </authorList>
    </citation>
    <scope>NUCLEOTIDE SEQUENCE</scope>
    <source>
        <strain evidence="3">CHK191-13928</strain>
    </source>
</reference>
<dbReference type="InterPro" id="IPR017587">
    <property type="entry name" value="YqeC"/>
</dbReference>
<dbReference type="InterPro" id="IPR036565">
    <property type="entry name" value="Mur-like_cat_sf"/>
</dbReference>
<sequence>MIIAVVGSGGKTTRIHMLCDQYVSQGKKVLITTTTHMLAEEETIFANSLDEIKSQLDETGWCMAGSHITESSKMGPLPEPLFRAAAKIADVVLVEADGSRGLPVKYPASYEPVIPDQTDEIHVVVGLSALEKTCGEAAHRKELVLSCLSIKENDPLKPEHLQKLVTEGYQKPLKQQFPKALVKICPGQVNTLYEKVIARFLQEEKDVSLIQKEWFSSQPKLVIFGAGHVANQLLKLAKFLDFYTVVLDDREEFANKDRLLEADEVHCCDFEHCEKYLPEGDGHYYVVVTRGHAADEICVKKVLQRSYAYLGMIGSKKKVAATFDSLRKQGFLEEDIDQIHAPIGLSIGARTPEEIAVSIAAELIQIKNQGTVSTMTKELSETNENGTLCIITQKHGSSPRGVGSMMLVGAEKIIGSIGGGVLEKEVIETAPQIQKITEIEYSLSNEESAKLGMICGGTNRILFVPISS</sequence>
<feature type="domain" description="XdhC- CoxI" evidence="1">
    <location>
        <begin position="381"/>
        <end position="432"/>
    </location>
</feature>
<dbReference type="AlphaFoldDB" id="A0A9D2BAY0"/>
<reference evidence="3" key="2">
    <citation type="submission" date="2021-04" db="EMBL/GenBank/DDBJ databases">
        <authorList>
            <person name="Gilroy R."/>
        </authorList>
    </citation>
    <scope>NUCLEOTIDE SEQUENCE</scope>
    <source>
        <strain evidence="3">CHK191-13928</strain>
    </source>
</reference>
<evidence type="ECO:0000313" key="4">
    <source>
        <dbReference type="Proteomes" id="UP000886721"/>
    </source>
</evidence>
<dbReference type="InterPro" id="IPR003777">
    <property type="entry name" value="XdhC_CoxI"/>
</dbReference>
<dbReference type="PANTHER" id="PTHR30388:SF6">
    <property type="entry name" value="XANTHINE DEHYDROGENASE SUBUNIT A-RELATED"/>
    <property type="match status" value="1"/>
</dbReference>
<dbReference type="GO" id="GO:0005524">
    <property type="term" value="F:ATP binding"/>
    <property type="evidence" value="ECO:0007669"/>
    <property type="project" value="InterPro"/>
</dbReference>
<dbReference type="Gene3D" id="3.40.50.720">
    <property type="entry name" value="NAD(P)-binding Rossmann-like Domain"/>
    <property type="match status" value="1"/>
</dbReference>
<proteinExistence type="predicted"/>
<dbReference type="EMBL" id="DXEM01000034">
    <property type="protein sequence ID" value="HIX68742.1"/>
    <property type="molecule type" value="Genomic_DNA"/>
</dbReference>
<dbReference type="SUPFAM" id="SSF53623">
    <property type="entry name" value="MurD-like peptide ligases, catalytic domain"/>
    <property type="match status" value="1"/>
</dbReference>
<feature type="domain" description="XdhC Rossmann" evidence="2">
    <location>
        <begin position="221"/>
        <end position="363"/>
    </location>
</feature>
<evidence type="ECO:0000259" key="1">
    <source>
        <dbReference type="Pfam" id="PF02625"/>
    </source>
</evidence>
<organism evidence="3 4">
    <name type="scientific">Candidatus Anaerostipes excrementavium</name>
    <dbReference type="NCBI Taxonomy" id="2838463"/>
    <lineage>
        <taxon>Bacteria</taxon>
        <taxon>Bacillati</taxon>
        <taxon>Bacillota</taxon>
        <taxon>Clostridia</taxon>
        <taxon>Lachnospirales</taxon>
        <taxon>Lachnospiraceae</taxon>
        <taxon>Anaerostipes</taxon>
    </lineage>
</organism>
<dbReference type="Proteomes" id="UP000886721">
    <property type="component" value="Unassembled WGS sequence"/>
</dbReference>
<gene>
    <name evidence="3" type="primary">yqeC</name>
    <name evidence="3" type="ORF">H9735_11565</name>
</gene>
<dbReference type="Pfam" id="PF19842">
    <property type="entry name" value="YqeC"/>
    <property type="match status" value="1"/>
</dbReference>
<dbReference type="PANTHER" id="PTHR30388">
    <property type="entry name" value="ALDEHYDE OXIDOREDUCTASE MOLYBDENUM COFACTOR ASSEMBLY PROTEIN"/>
    <property type="match status" value="1"/>
</dbReference>
<protein>
    <submittedName>
        <fullName evidence="3">Selenium-dependent hydroxylase accessory protein YqeC</fullName>
    </submittedName>
</protein>
<evidence type="ECO:0000259" key="2">
    <source>
        <dbReference type="Pfam" id="PF13478"/>
    </source>
</evidence>
<comment type="caution">
    <text evidence="3">The sequence shown here is derived from an EMBL/GenBank/DDBJ whole genome shotgun (WGS) entry which is preliminary data.</text>
</comment>
<dbReference type="Pfam" id="PF13478">
    <property type="entry name" value="XdhC_C"/>
    <property type="match status" value="1"/>
</dbReference>
<name>A0A9D2BAY0_9FIRM</name>
<dbReference type="NCBIfam" id="TIGR03172">
    <property type="entry name" value="selenium cofactor biosynthesis protein YqeC"/>
    <property type="match status" value="1"/>
</dbReference>
<dbReference type="InterPro" id="IPR027051">
    <property type="entry name" value="XdhC_Rossmann_dom"/>
</dbReference>
<dbReference type="InterPro" id="IPR052698">
    <property type="entry name" value="MoCofactor_Util/Proc"/>
</dbReference>
<evidence type="ECO:0000313" key="3">
    <source>
        <dbReference type="EMBL" id="HIX68742.1"/>
    </source>
</evidence>